<dbReference type="Pfam" id="PF01478">
    <property type="entry name" value="Peptidase_A24"/>
    <property type="match status" value="1"/>
</dbReference>
<keyword evidence="1" id="KW-0472">Membrane</keyword>
<feature type="transmembrane region" description="Helical" evidence="1">
    <location>
        <begin position="103"/>
        <end position="123"/>
    </location>
</feature>
<dbReference type="InterPro" id="IPR000045">
    <property type="entry name" value="Prepilin_IV_endopep_pep"/>
</dbReference>
<evidence type="ECO:0000313" key="4">
    <source>
        <dbReference type="EMBL" id="CAB4807842.1"/>
    </source>
</evidence>
<name>A0A6J6TI91_9ZZZZ</name>
<feature type="transmembrane region" description="Helical" evidence="1">
    <location>
        <begin position="52"/>
        <end position="72"/>
    </location>
</feature>
<sequence length="154" mass="17235">MFVFQIFVYGIFACVISLEDLKFHKIRNRKIIALFCVEILFTFSPLQGRANLLAGSVFFGIFTLFFIASNAFHTSAGIGFGDVKLIAVLAVAFFDVSVRSLEIFLVSLWLALMAHICLHFLMFRKFPDRIAMAPGIFLASGLYLFAPIGLLLPQ</sequence>
<dbReference type="GO" id="GO:0004190">
    <property type="term" value="F:aspartic-type endopeptidase activity"/>
    <property type="evidence" value="ECO:0007669"/>
    <property type="project" value="InterPro"/>
</dbReference>
<protein>
    <submittedName>
        <fullName evidence="3">Unannotated protein</fullName>
    </submittedName>
</protein>
<proteinExistence type="predicted"/>
<evidence type="ECO:0000256" key="1">
    <source>
        <dbReference type="SAM" id="Phobius"/>
    </source>
</evidence>
<feature type="transmembrane region" description="Helical" evidence="1">
    <location>
        <begin position="130"/>
        <end position="152"/>
    </location>
</feature>
<feature type="domain" description="Prepilin type IV endopeptidase peptidase" evidence="2">
    <location>
        <begin position="8"/>
        <end position="108"/>
    </location>
</feature>
<keyword evidence="1" id="KW-1133">Transmembrane helix</keyword>
<dbReference type="Gene3D" id="1.20.120.1220">
    <property type="match status" value="1"/>
</dbReference>
<gene>
    <name evidence="3" type="ORF">UFOPK2842_00084</name>
    <name evidence="4" type="ORF">UFOPK3124_00177</name>
</gene>
<evidence type="ECO:0000313" key="3">
    <source>
        <dbReference type="EMBL" id="CAB4746049.1"/>
    </source>
</evidence>
<dbReference type="EMBL" id="CAEZZI010000003">
    <property type="protein sequence ID" value="CAB4746049.1"/>
    <property type="molecule type" value="Genomic_DNA"/>
</dbReference>
<reference evidence="3" key="1">
    <citation type="submission" date="2020-05" db="EMBL/GenBank/DDBJ databases">
        <authorList>
            <person name="Chiriac C."/>
            <person name="Salcher M."/>
            <person name="Ghai R."/>
            <person name="Kavagutti S V."/>
        </authorList>
    </citation>
    <scope>NUCLEOTIDE SEQUENCE</scope>
</reference>
<dbReference type="GO" id="GO:0016020">
    <property type="term" value="C:membrane"/>
    <property type="evidence" value="ECO:0007669"/>
    <property type="project" value="InterPro"/>
</dbReference>
<keyword evidence="1" id="KW-0812">Transmembrane</keyword>
<evidence type="ECO:0000259" key="2">
    <source>
        <dbReference type="Pfam" id="PF01478"/>
    </source>
</evidence>
<dbReference type="AlphaFoldDB" id="A0A6J6TI91"/>
<organism evidence="3">
    <name type="scientific">freshwater metagenome</name>
    <dbReference type="NCBI Taxonomy" id="449393"/>
    <lineage>
        <taxon>unclassified sequences</taxon>
        <taxon>metagenomes</taxon>
        <taxon>ecological metagenomes</taxon>
    </lineage>
</organism>
<accession>A0A6J6TI91</accession>
<feature type="transmembrane region" description="Helical" evidence="1">
    <location>
        <begin position="6"/>
        <end position="23"/>
    </location>
</feature>
<dbReference type="EMBL" id="CAFAAY010000006">
    <property type="protein sequence ID" value="CAB4807842.1"/>
    <property type="molecule type" value="Genomic_DNA"/>
</dbReference>